<dbReference type="FunFam" id="2.60.120.310:FF:000004">
    <property type="entry name" value="DBH-like monooxygenase protein 1"/>
    <property type="match status" value="1"/>
</dbReference>
<keyword evidence="5" id="KW-0479">Metal-binding</keyword>
<keyword evidence="12" id="KW-0325">Glycoprotein</keyword>
<dbReference type="Pfam" id="PF03351">
    <property type="entry name" value="DOMON"/>
    <property type="match status" value="1"/>
</dbReference>
<keyword evidence="13" id="KW-0732">Signal</keyword>
<dbReference type="InterPro" id="IPR024548">
    <property type="entry name" value="Cu2_monoox_C"/>
</dbReference>
<dbReference type="InterPro" id="IPR008977">
    <property type="entry name" value="PHM/PNGase_F_dom_sf"/>
</dbReference>
<evidence type="ECO:0000256" key="2">
    <source>
        <dbReference type="ARBA" id="ARBA00004167"/>
    </source>
</evidence>
<dbReference type="PRINTS" id="PR00767">
    <property type="entry name" value="DBMONOXGNASE"/>
</dbReference>
<evidence type="ECO:0000256" key="1">
    <source>
        <dbReference type="ARBA" id="ARBA00001973"/>
    </source>
</evidence>
<name>A0ABD0YJF4_9HEMI</name>
<dbReference type="PROSITE" id="PS50836">
    <property type="entry name" value="DOMON"/>
    <property type="match status" value="1"/>
</dbReference>
<evidence type="ECO:0000256" key="8">
    <source>
        <dbReference type="ARBA" id="ARBA00023008"/>
    </source>
</evidence>
<dbReference type="InterPro" id="IPR045266">
    <property type="entry name" value="DOH_DOMON"/>
</dbReference>
<evidence type="ECO:0000313" key="16">
    <source>
        <dbReference type="Proteomes" id="UP001558652"/>
    </source>
</evidence>
<accession>A0ABD0YJF4</accession>
<dbReference type="PANTHER" id="PTHR10157">
    <property type="entry name" value="DOPAMINE BETA HYDROXYLASE RELATED"/>
    <property type="match status" value="1"/>
</dbReference>
<dbReference type="GO" id="GO:0046872">
    <property type="term" value="F:metal ion binding"/>
    <property type="evidence" value="ECO:0007669"/>
    <property type="project" value="UniProtKB-KW"/>
</dbReference>
<feature type="signal peptide" evidence="13">
    <location>
        <begin position="1"/>
        <end position="15"/>
    </location>
</feature>
<dbReference type="FunFam" id="2.60.120.230:FF:000001">
    <property type="entry name" value="Monooxygenase, DBH-like 1"/>
    <property type="match status" value="1"/>
</dbReference>
<keyword evidence="8" id="KW-0186">Copper</keyword>
<dbReference type="PANTHER" id="PTHR10157:SF29">
    <property type="entry name" value="DOPAMINE BETA-HYDROXYLASE"/>
    <property type="match status" value="1"/>
</dbReference>
<dbReference type="Pfam" id="PF01082">
    <property type="entry name" value="Cu2_monooxygen"/>
    <property type="match status" value="1"/>
</dbReference>
<keyword evidence="4" id="KW-0812">Transmembrane</keyword>
<evidence type="ECO:0000256" key="6">
    <source>
        <dbReference type="ARBA" id="ARBA00022989"/>
    </source>
</evidence>
<evidence type="ECO:0000256" key="9">
    <source>
        <dbReference type="ARBA" id="ARBA00023033"/>
    </source>
</evidence>
<evidence type="ECO:0000256" key="4">
    <source>
        <dbReference type="ARBA" id="ARBA00022692"/>
    </source>
</evidence>
<dbReference type="InterPro" id="IPR000323">
    <property type="entry name" value="Cu2_ascorb_mOase_N"/>
</dbReference>
<protein>
    <recommendedName>
        <fullName evidence="14">DOMON domain-containing protein</fullName>
    </recommendedName>
</protein>
<dbReference type="InterPro" id="IPR005018">
    <property type="entry name" value="DOMON_domain"/>
</dbReference>
<gene>
    <name evidence="15" type="ORF">AAG570_011022</name>
</gene>
<dbReference type="Pfam" id="PF03712">
    <property type="entry name" value="Cu2_monoox_C"/>
    <property type="match status" value="1"/>
</dbReference>
<dbReference type="AlphaFoldDB" id="A0ABD0YJF4"/>
<keyword evidence="9" id="KW-0503">Monooxygenase</keyword>
<reference evidence="15 16" key="1">
    <citation type="submission" date="2024-07" db="EMBL/GenBank/DDBJ databases">
        <title>Chromosome-level genome assembly of the water stick insect Ranatra chinensis (Heteroptera: Nepidae).</title>
        <authorList>
            <person name="Liu X."/>
        </authorList>
    </citation>
    <scope>NUCLEOTIDE SEQUENCE [LARGE SCALE GENOMIC DNA]</scope>
    <source>
        <strain evidence="15">Cailab_2021Rc</strain>
        <tissue evidence="15">Muscle</tissue>
    </source>
</reference>
<organism evidence="15 16">
    <name type="scientific">Ranatra chinensis</name>
    <dbReference type="NCBI Taxonomy" id="642074"/>
    <lineage>
        <taxon>Eukaryota</taxon>
        <taxon>Metazoa</taxon>
        <taxon>Ecdysozoa</taxon>
        <taxon>Arthropoda</taxon>
        <taxon>Hexapoda</taxon>
        <taxon>Insecta</taxon>
        <taxon>Pterygota</taxon>
        <taxon>Neoptera</taxon>
        <taxon>Paraneoptera</taxon>
        <taxon>Hemiptera</taxon>
        <taxon>Heteroptera</taxon>
        <taxon>Panheteroptera</taxon>
        <taxon>Nepomorpha</taxon>
        <taxon>Nepidae</taxon>
        <taxon>Ranatrinae</taxon>
        <taxon>Ranatra</taxon>
    </lineage>
</organism>
<keyword evidence="6" id="KW-1133">Transmembrane helix</keyword>
<comment type="caution">
    <text evidence="15">The sequence shown here is derived from an EMBL/GenBank/DDBJ whole genome shotgun (WGS) entry which is preliminary data.</text>
</comment>
<dbReference type="GO" id="GO:0016020">
    <property type="term" value="C:membrane"/>
    <property type="evidence" value="ECO:0007669"/>
    <property type="project" value="UniProtKB-SubCell"/>
</dbReference>
<proteinExistence type="inferred from homology"/>
<evidence type="ECO:0000259" key="14">
    <source>
        <dbReference type="PROSITE" id="PS50836"/>
    </source>
</evidence>
<dbReference type="Proteomes" id="UP001558652">
    <property type="component" value="Unassembled WGS sequence"/>
</dbReference>
<comment type="similarity">
    <text evidence="3">Belongs to the copper type II ascorbate-dependent monooxygenase family.</text>
</comment>
<keyword evidence="11" id="KW-1015">Disulfide bond</keyword>
<dbReference type="EMBL" id="JBFDAA010000006">
    <property type="protein sequence ID" value="KAL1131405.1"/>
    <property type="molecule type" value="Genomic_DNA"/>
</dbReference>
<evidence type="ECO:0000256" key="3">
    <source>
        <dbReference type="ARBA" id="ARBA00010676"/>
    </source>
</evidence>
<keyword evidence="10" id="KW-0472">Membrane</keyword>
<evidence type="ECO:0000256" key="13">
    <source>
        <dbReference type="SAM" id="SignalP"/>
    </source>
</evidence>
<evidence type="ECO:0000256" key="7">
    <source>
        <dbReference type="ARBA" id="ARBA00023002"/>
    </source>
</evidence>
<comment type="cofactor">
    <cofactor evidence="1">
        <name>Cu(2+)</name>
        <dbReference type="ChEBI" id="CHEBI:29036"/>
    </cofactor>
</comment>
<evidence type="ECO:0000313" key="15">
    <source>
        <dbReference type="EMBL" id="KAL1131405.1"/>
    </source>
</evidence>
<dbReference type="PROSITE" id="PS00084">
    <property type="entry name" value="CU2_MONOOXYGENASE_1"/>
    <property type="match status" value="1"/>
</dbReference>
<dbReference type="InterPro" id="IPR000945">
    <property type="entry name" value="DBH-like"/>
</dbReference>
<keyword evidence="16" id="KW-1185">Reference proteome</keyword>
<sequence length="578" mass="64621">MLALWLLVVATGAVGLPSGVFRVPLDPAGNTALFWSLHYPSSTVHLEAHVPSLLFGSWFALGFSDYGLFTDADFCLLWADPQGNVRLQDSWTDDKGLLWEDEQQDCDDLRYVVEANVTKFSFSRQFDTCDVHDYCIEEGTTHIVWAKGGGGWDSMEGMSVQSGLKGMQRVQLLKNLETIEDVLPEQKDVFGVTVTSDRVKVPSLETTYWCHVTKLPQELSQLHHIVKFESVIQEGNEGLVHHMELFHCEADRGQELPLYRGPCQHADRPNSTQVCKKVLAAWAMGASAFHYPKAAGLPVGGENFNLHVMLEVHYNNPEMKADWVDSSGLRIYLTKKLRRYNAGVIELGLEYIDKMAIPPKQPAFNLTGYCIAQCTAVALPEGGVTVFGSQLHTHLAGTRVATRHLEGSSGREMPLLNWDNHYSTHFQEIRLLKRPVTLMPGDALITTCTYNTQDRDNITLGGFAISDEMCVNYIYYYPKVDLEVCKSSISDQALKNYFDMMKTLEGQRTGSELPISQAYGGIEWNPVRTRVLAALYEESPIYMQCNSSSGARFPGNWEAMPLARVTRPLPPASRPCPP</sequence>
<comment type="subcellular location">
    <subcellularLocation>
        <location evidence="2">Membrane</location>
        <topology evidence="2">Single-pass membrane protein</topology>
    </subcellularLocation>
</comment>
<dbReference type="InterPro" id="IPR036939">
    <property type="entry name" value="Cu2_ascorb_mOase_N_sf"/>
</dbReference>
<dbReference type="GO" id="GO:0016715">
    <property type="term" value="F:oxidoreductase activity, acting on paired donors, with incorporation or reduction of molecular oxygen, reduced ascorbate as one donor, and incorporation of one atom of oxygen"/>
    <property type="evidence" value="ECO:0007669"/>
    <property type="project" value="UniProtKB-ARBA"/>
</dbReference>
<dbReference type="InterPro" id="IPR020611">
    <property type="entry name" value="Cu2_ascorb_mOase_CS-1"/>
</dbReference>
<dbReference type="InterPro" id="IPR028460">
    <property type="entry name" value="Tbh/DBH"/>
</dbReference>
<dbReference type="SUPFAM" id="SSF49742">
    <property type="entry name" value="PHM/PNGase F"/>
    <property type="match status" value="2"/>
</dbReference>
<keyword evidence="7" id="KW-0560">Oxidoreductase</keyword>
<dbReference type="CDD" id="cd09631">
    <property type="entry name" value="DOMON_DOH"/>
    <property type="match status" value="1"/>
</dbReference>
<feature type="domain" description="DOMON" evidence="14">
    <location>
        <begin position="29"/>
        <end position="148"/>
    </location>
</feature>
<evidence type="ECO:0000256" key="10">
    <source>
        <dbReference type="ARBA" id="ARBA00023136"/>
    </source>
</evidence>
<dbReference type="Gene3D" id="2.60.120.310">
    <property type="entry name" value="Copper type II, ascorbate-dependent monooxygenase, N-terminal domain"/>
    <property type="match status" value="1"/>
</dbReference>
<evidence type="ECO:0000256" key="12">
    <source>
        <dbReference type="ARBA" id="ARBA00023180"/>
    </source>
</evidence>
<dbReference type="InterPro" id="IPR014784">
    <property type="entry name" value="Cu2_ascorb_mOase-like_C"/>
</dbReference>
<dbReference type="SMART" id="SM00664">
    <property type="entry name" value="DoH"/>
    <property type="match status" value="1"/>
</dbReference>
<evidence type="ECO:0000256" key="5">
    <source>
        <dbReference type="ARBA" id="ARBA00022723"/>
    </source>
</evidence>
<evidence type="ECO:0000256" key="11">
    <source>
        <dbReference type="ARBA" id="ARBA00023157"/>
    </source>
</evidence>
<feature type="chain" id="PRO_5044887427" description="DOMON domain-containing protein" evidence="13">
    <location>
        <begin position="16"/>
        <end position="578"/>
    </location>
</feature>
<dbReference type="Gene3D" id="2.60.120.230">
    <property type="match status" value="1"/>
</dbReference>